<feature type="region of interest" description="Disordered" evidence="5">
    <location>
        <begin position="1"/>
        <end position="22"/>
    </location>
</feature>
<dbReference type="GO" id="GO:0006606">
    <property type="term" value="P:protein import into nucleus"/>
    <property type="evidence" value="ECO:0007669"/>
    <property type="project" value="InterPro"/>
</dbReference>
<dbReference type="InterPro" id="IPR002652">
    <property type="entry name" value="Importin-a_IBB"/>
</dbReference>
<proteinExistence type="inferred from homology"/>
<dbReference type="Gene3D" id="1.25.10.10">
    <property type="entry name" value="Leucine-rich Repeat Variant"/>
    <property type="match status" value="1"/>
</dbReference>
<evidence type="ECO:0000256" key="5">
    <source>
        <dbReference type="SAM" id="MobiDB-lite"/>
    </source>
</evidence>
<sequence>MNAHRSLYKNSKNTAEARREDRANEMVRIRKAKGDAKLAARRNLGEQLGEDIVAILEDKLQKRDNDGLQRAVNQVAQHIANHNRTTENLLMSGLLADVCNRSNYHTSIFLDAGLLSVLKAALDACAKLSNKYAKEVRFEVAKVLGSVLGGSECQIKEVIDSGFLAPLASMIEAEDTYIKIAAIEAIKNACRGEYSEIVDPIMNSGVIKHLCLVLGGGHSVDTVISVLQIFENLLTLAKSKHEDVCNHMDVHQGIEFIEDLTYHDNEEVSSLATELAADHLNGYTLGNYGDEDDFDERSVSFLISGPATDWEMGDVPISGMHNEQFNF</sequence>
<dbReference type="SUPFAM" id="SSF48371">
    <property type="entry name" value="ARM repeat"/>
    <property type="match status" value="1"/>
</dbReference>
<dbReference type="Proteomes" id="UP000095287">
    <property type="component" value="Unplaced"/>
</dbReference>
<reference evidence="8" key="1">
    <citation type="submission" date="2016-11" db="UniProtKB">
        <authorList>
            <consortium name="WormBaseParasite"/>
        </authorList>
    </citation>
    <scope>IDENTIFICATION</scope>
</reference>
<dbReference type="InterPro" id="IPR016024">
    <property type="entry name" value="ARM-type_fold"/>
</dbReference>
<dbReference type="InterPro" id="IPR036975">
    <property type="entry name" value="Importin-a_IBB_sf"/>
</dbReference>
<evidence type="ECO:0000259" key="6">
    <source>
        <dbReference type="PROSITE" id="PS51214"/>
    </source>
</evidence>
<name>A0A1I7YFM2_9BILA</name>
<comment type="similarity">
    <text evidence="1">Belongs to the importin alpha family.</text>
</comment>
<keyword evidence="2 4" id="KW-0813">Transport</keyword>
<dbReference type="InterPro" id="IPR011989">
    <property type="entry name" value="ARM-like"/>
</dbReference>
<keyword evidence="3" id="KW-0653">Protein transport</keyword>
<dbReference type="Pfam" id="PF01749">
    <property type="entry name" value="IBB"/>
    <property type="match status" value="1"/>
</dbReference>
<evidence type="ECO:0000256" key="4">
    <source>
        <dbReference type="PROSITE-ProRule" id="PRU00561"/>
    </source>
</evidence>
<evidence type="ECO:0000313" key="7">
    <source>
        <dbReference type="Proteomes" id="UP000095287"/>
    </source>
</evidence>
<dbReference type="WBParaSite" id="L893_g15647.t1">
    <property type="protein sequence ID" value="L893_g15647.t1"/>
    <property type="gene ID" value="L893_g15647"/>
</dbReference>
<organism evidence="7 8">
    <name type="scientific">Steinernema glaseri</name>
    <dbReference type="NCBI Taxonomy" id="37863"/>
    <lineage>
        <taxon>Eukaryota</taxon>
        <taxon>Metazoa</taxon>
        <taxon>Ecdysozoa</taxon>
        <taxon>Nematoda</taxon>
        <taxon>Chromadorea</taxon>
        <taxon>Rhabditida</taxon>
        <taxon>Tylenchina</taxon>
        <taxon>Panagrolaimomorpha</taxon>
        <taxon>Strongyloidoidea</taxon>
        <taxon>Steinernematidae</taxon>
        <taxon>Steinernema</taxon>
    </lineage>
</organism>
<dbReference type="PROSITE" id="PS51214">
    <property type="entry name" value="IBB"/>
    <property type="match status" value="1"/>
</dbReference>
<evidence type="ECO:0000313" key="8">
    <source>
        <dbReference type="WBParaSite" id="L893_g15647.t1"/>
    </source>
</evidence>
<dbReference type="GO" id="GO:0061608">
    <property type="term" value="F:nuclear import signal receptor activity"/>
    <property type="evidence" value="ECO:0007669"/>
    <property type="project" value="InterPro"/>
</dbReference>
<evidence type="ECO:0000256" key="2">
    <source>
        <dbReference type="ARBA" id="ARBA00022448"/>
    </source>
</evidence>
<evidence type="ECO:0000256" key="3">
    <source>
        <dbReference type="ARBA" id="ARBA00022927"/>
    </source>
</evidence>
<dbReference type="AlphaFoldDB" id="A0A1I7YFM2"/>
<dbReference type="Gene3D" id="1.20.5.690">
    <property type="entry name" value="Importin-alpha, importin-beta-binding domain"/>
    <property type="match status" value="1"/>
</dbReference>
<accession>A0A1I7YFM2</accession>
<feature type="domain" description="IBB" evidence="6">
    <location>
        <begin position="1"/>
        <end position="51"/>
    </location>
</feature>
<evidence type="ECO:0000256" key="1">
    <source>
        <dbReference type="ARBA" id="ARBA00010394"/>
    </source>
</evidence>
<keyword evidence="7" id="KW-1185">Reference proteome</keyword>
<dbReference type="PANTHER" id="PTHR23316">
    <property type="entry name" value="IMPORTIN ALPHA"/>
    <property type="match status" value="1"/>
</dbReference>
<protein>
    <submittedName>
        <fullName evidence="8">IBB domain-containing protein</fullName>
    </submittedName>
</protein>